<dbReference type="EMBL" id="KN818248">
    <property type="protein sequence ID" value="KIL64590.1"/>
    <property type="molecule type" value="Genomic_DNA"/>
</dbReference>
<organism evidence="1 2">
    <name type="scientific">Amanita muscaria (strain Koide BX008)</name>
    <dbReference type="NCBI Taxonomy" id="946122"/>
    <lineage>
        <taxon>Eukaryota</taxon>
        <taxon>Fungi</taxon>
        <taxon>Dikarya</taxon>
        <taxon>Basidiomycota</taxon>
        <taxon>Agaricomycotina</taxon>
        <taxon>Agaricomycetes</taxon>
        <taxon>Agaricomycetidae</taxon>
        <taxon>Agaricales</taxon>
        <taxon>Pluteineae</taxon>
        <taxon>Amanitaceae</taxon>
        <taxon>Amanita</taxon>
    </lineage>
</organism>
<gene>
    <name evidence="1" type="ORF">M378DRAFT_579758</name>
</gene>
<dbReference type="HOGENOM" id="CLU_2120488_0_0_1"/>
<evidence type="ECO:0000313" key="2">
    <source>
        <dbReference type="Proteomes" id="UP000054549"/>
    </source>
</evidence>
<sequence length="114" mass="12941">MCRVQRNSLVERRLWPKSCRDQLNLAPSQLALCGLKDRKGVLTPFHDFHLNAGVLLRALLGRDPCRANLWDFTRYTYRSPGSIYIVCWSSGERNRSMGLWVGLGGDEGTTPIYA</sequence>
<keyword evidence="2" id="KW-1185">Reference proteome</keyword>
<protein>
    <submittedName>
        <fullName evidence="1">Uncharacterized protein</fullName>
    </submittedName>
</protein>
<dbReference type="AlphaFoldDB" id="A0A0C2SN01"/>
<reference evidence="1 2" key="1">
    <citation type="submission" date="2014-04" db="EMBL/GenBank/DDBJ databases">
        <title>Evolutionary Origins and Diversification of the Mycorrhizal Mutualists.</title>
        <authorList>
            <consortium name="DOE Joint Genome Institute"/>
            <consortium name="Mycorrhizal Genomics Consortium"/>
            <person name="Kohler A."/>
            <person name="Kuo A."/>
            <person name="Nagy L.G."/>
            <person name="Floudas D."/>
            <person name="Copeland A."/>
            <person name="Barry K.W."/>
            <person name="Cichocki N."/>
            <person name="Veneault-Fourrey C."/>
            <person name="LaButti K."/>
            <person name="Lindquist E.A."/>
            <person name="Lipzen A."/>
            <person name="Lundell T."/>
            <person name="Morin E."/>
            <person name="Murat C."/>
            <person name="Riley R."/>
            <person name="Ohm R."/>
            <person name="Sun H."/>
            <person name="Tunlid A."/>
            <person name="Henrissat B."/>
            <person name="Grigoriev I.V."/>
            <person name="Hibbett D.S."/>
            <person name="Martin F."/>
        </authorList>
    </citation>
    <scope>NUCLEOTIDE SEQUENCE [LARGE SCALE GENOMIC DNA]</scope>
    <source>
        <strain evidence="1 2">Koide BX008</strain>
    </source>
</reference>
<dbReference type="Proteomes" id="UP000054549">
    <property type="component" value="Unassembled WGS sequence"/>
</dbReference>
<accession>A0A0C2SN01</accession>
<proteinExistence type="predicted"/>
<dbReference type="InParanoid" id="A0A0C2SN01"/>
<evidence type="ECO:0000313" key="1">
    <source>
        <dbReference type="EMBL" id="KIL64590.1"/>
    </source>
</evidence>
<name>A0A0C2SN01_AMAMK</name>